<dbReference type="SUPFAM" id="SSF52172">
    <property type="entry name" value="CheY-like"/>
    <property type="match status" value="1"/>
</dbReference>
<dbReference type="AlphaFoldDB" id="A0A150R4Y4"/>
<dbReference type="InterPro" id="IPR001789">
    <property type="entry name" value="Sig_transdc_resp-reg_receiver"/>
</dbReference>
<proteinExistence type="predicted"/>
<dbReference type="PANTHER" id="PTHR44591:SF3">
    <property type="entry name" value="RESPONSE REGULATORY DOMAIN-CONTAINING PROTEIN"/>
    <property type="match status" value="1"/>
</dbReference>
<dbReference type="Proteomes" id="UP000075515">
    <property type="component" value="Unassembled WGS sequence"/>
</dbReference>
<gene>
    <name evidence="4" type="ORF">BE18_41020</name>
</gene>
<organism evidence="4 5">
    <name type="scientific">Sorangium cellulosum</name>
    <name type="common">Polyangium cellulosum</name>
    <dbReference type="NCBI Taxonomy" id="56"/>
    <lineage>
        <taxon>Bacteria</taxon>
        <taxon>Pseudomonadati</taxon>
        <taxon>Myxococcota</taxon>
        <taxon>Polyangia</taxon>
        <taxon>Polyangiales</taxon>
        <taxon>Polyangiaceae</taxon>
        <taxon>Sorangium</taxon>
    </lineage>
</organism>
<evidence type="ECO:0000256" key="2">
    <source>
        <dbReference type="PROSITE-ProRule" id="PRU00169"/>
    </source>
</evidence>
<dbReference type="GO" id="GO:0000160">
    <property type="term" value="P:phosphorelay signal transduction system"/>
    <property type="evidence" value="ECO:0007669"/>
    <property type="project" value="InterPro"/>
</dbReference>
<dbReference type="InterPro" id="IPR011006">
    <property type="entry name" value="CheY-like_superfamily"/>
</dbReference>
<dbReference type="InterPro" id="IPR050595">
    <property type="entry name" value="Bact_response_regulator"/>
</dbReference>
<dbReference type="PROSITE" id="PS50110">
    <property type="entry name" value="RESPONSE_REGULATORY"/>
    <property type="match status" value="1"/>
</dbReference>
<evidence type="ECO:0000313" key="4">
    <source>
        <dbReference type="EMBL" id="KYF75302.1"/>
    </source>
</evidence>
<keyword evidence="1 2" id="KW-0597">Phosphoprotein</keyword>
<protein>
    <recommendedName>
        <fullName evidence="3">Response regulatory domain-containing protein</fullName>
    </recommendedName>
</protein>
<dbReference type="Gene3D" id="3.40.50.2300">
    <property type="match status" value="1"/>
</dbReference>
<evidence type="ECO:0000313" key="5">
    <source>
        <dbReference type="Proteomes" id="UP000075515"/>
    </source>
</evidence>
<dbReference type="EMBL" id="JEMC01004159">
    <property type="protein sequence ID" value="KYF75302.1"/>
    <property type="molecule type" value="Genomic_DNA"/>
</dbReference>
<feature type="domain" description="Response regulatory" evidence="3">
    <location>
        <begin position="1"/>
        <end position="103"/>
    </location>
</feature>
<feature type="modified residue" description="4-aspartylphosphate" evidence="2">
    <location>
        <position position="36"/>
    </location>
</feature>
<sequence>MRAYIEALGHEVTVAADGLEGVTKLLELRPQVAFVDIGLPGIDGYEVARRARAAPGGEALYLVALSGYGGPDDQARSRRAGFDLHLIKPVGGATLQDVLTPPRT</sequence>
<accession>A0A150R4Y4</accession>
<dbReference type="SMART" id="SM00448">
    <property type="entry name" value="REC"/>
    <property type="match status" value="1"/>
</dbReference>
<dbReference type="PANTHER" id="PTHR44591">
    <property type="entry name" value="STRESS RESPONSE REGULATOR PROTEIN 1"/>
    <property type="match status" value="1"/>
</dbReference>
<reference evidence="4 5" key="1">
    <citation type="submission" date="2014-02" db="EMBL/GenBank/DDBJ databases">
        <title>The small core and large imbalanced accessory genome model reveals a collaborative survival strategy of Sorangium cellulosum strains in nature.</title>
        <authorList>
            <person name="Han K."/>
            <person name="Peng R."/>
            <person name="Blom J."/>
            <person name="Li Y.-Z."/>
        </authorList>
    </citation>
    <scope>NUCLEOTIDE SEQUENCE [LARGE SCALE GENOMIC DNA]</scope>
    <source>
        <strain evidence="4 5">So0149</strain>
    </source>
</reference>
<comment type="caution">
    <text evidence="4">The sequence shown here is derived from an EMBL/GenBank/DDBJ whole genome shotgun (WGS) entry which is preliminary data.</text>
</comment>
<evidence type="ECO:0000259" key="3">
    <source>
        <dbReference type="PROSITE" id="PS50110"/>
    </source>
</evidence>
<dbReference type="Pfam" id="PF00072">
    <property type="entry name" value="Response_reg"/>
    <property type="match status" value="1"/>
</dbReference>
<name>A0A150R4Y4_SORCE</name>
<evidence type="ECO:0000256" key="1">
    <source>
        <dbReference type="ARBA" id="ARBA00022553"/>
    </source>
</evidence>